<accession>A0A7W2EEE7</accession>
<protein>
    <recommendedName>
        <fullName evidence="3 5">Flagellar hook protein FlgE</fullName>
    </recommendedName>
</protein>
<dbReference type="PANTHER" id="PTHR30435">
    <property type="entry name" value="FLAGELLAR PROTEIN"/>
    <property type="match status" value="1"/>
</dbReference>
<dbReference type="GO" id="GO:0071978">
    <property type="term" value="P:bacterial-type flagellum-dependent swarming motility"/>
    <property type="evidence" value="ECO:0007669"/>
    <property type="project" value="TreeGrafter"/>
</dbReference>
<dbReference type="GO" id="GO:0009425">
    <property type="term" value="C:bacterial-type flagellum basal body"/>
    <property type="evidence" value="ECO:0007669"/>
    <property type="project" value="UniProtKB-SubCell"/>
</dbReference>
<dbReference type="Pfam" id="PF00460">
    <property type="entry name" value="Flg_bb_rod"/>
    <property type="match status" value="1"/>
</dbReference>
<evidence type="ECO:0000256" key="2">
    <source>
        <dbReference type="ARBA" id="ARBA00009677"/>
    </source>
</evidence>
<dbReference type="EMBL" id="JACEZS010000002">
    <property type="protein sequence ID" value="MBA5604423.1"/>
    <property type="molecule type" value="Genomic_DNA"/>
</dbReference>
<comment type="function">
    <text evidence="5">A flexible structure which links the flagellar filament to the drive apparatus in the basal body.</text>
</comment>
<dbReference type="AlphaFoldDB" id="A0A7W2EEE7"/>
<keyword evidence="9" id="KW-0966">Cell projection</keyword>
<feature type="domain" description="Flagellar basal-body/hook protein C-terminal" evidence="7">
    <location>
        <begin position="399"/>
        <end position="440"/>
    </location>
</feature>
<comment type="similarity">
    <text evidence="2 5">Belongs to the flagella basal body rod proteins family.</text>
</comment>
<dbReference type="GO" id="GO:0009424">
    <property type="term" value="C:bacterial-type flagellum hook"/>
    <property type="evidence" value="ECO:0007669"/>
    <property type="project" value="TreeGrafter"/>
</dbReference>
<evidence type="ECO:0000313" key="10">
    <source>
        <dbReference type="Proteomes" id="UP000566711"/>
    </source>
</evidence>
<keyword evidence="10" id="KW-1185">Reference proteome</keyword>
<dbReference type="PANTHER" id="PTHR30435:SF1">
    <property type="entry name" value="FLAGELLAR HOOK PROTEIN FLGE"/>
    <property type="match status" value="1"/>
</dbReference>
<evidence type="ECO:0000259" key="6">
    <source>
        <dbReference type="Pfam" id="PF00460"/>
    </source>
</evidence>
<keyword evidence="9" id="KW-0969">Cilium</keyword>
<evidence type="ECO:0000256" key="3">
    <source>
        <dbReference type="ARBA" id="ARBA00019015"/>
    </source>
</evidence>
<dbReference type="SUPFAM" id="SSF117143">
    <property type="entry name" value="Flagellar hook protein flgE"/>
    <property type="match status" value="1"/>
</dbReference>
<dbReference type="InterPro" id="IPR037925">
    <property type="entry name" value="FlgE/F/G-like"/>
</dbReference>
<dbReference type="Gene3D" id="2.60.98.20">
    <property type="entry name" value="Flagellar hook protein FlgE"/>
    <property type="match status" value="1"/>
</dbReference>
<evidence type="ECO:0000313" key="9">
    <source>
        <dbReference type="EMBL" id="MBA5604423.1"/>
    </source>
</evidence>
<evidence type="ECO:0000259" key="7">
    <source>
        <dbReference type="Pfam" id="PF06429"/>
    </source>
</evidence>
<dbReference type="Proteomes" id="UP000566711">
    <property type="component" value="Unassembled WGS sequence"/>
</dbReference>
<dbReference type="GO" id="GO:0005829">
    <property type="term" value="C:cytosol"/>
    <property type="evidence" value="ECO:0007669"/>
    <property type="project" value="TreeGrafter"/>
</dbReference>
<evidence type="ECO:0000256" key="1">
    <source>
        <dbReference type="ARBA" id="ARBA00004117"/>
    </source>
</evidence>
<dbReference type="InterPro" id="IPR020013">
    <property type="entry name" value="Flagellar_FlgE/F/G"/>
</dbReference>
<dbReference type="InterPro" id="IPR001444">
    <property type="entry name" value="Flag_bb_rod_N"/>
</dbReference>
<dbReference type="NCBIfam" id="TIGR03506">
    <property type="entry name" value="FlgEFG_subfam"/>
    <property type="match status" value="1"/>
</dbReference>
<feature type="domain" description="Flagellar basal body rod protein N-terminal" evidence="6">
    <location>
        <begin position="4"/>
        <end position="33"/>
    </location>
</feature>
<comment type="subcellular location">
    <subcellularLocation>
        <location evidence="1 5">Bacterial flagellum basal body</location>
    </subcellularLocation>
</comment>
<feature type="domain" description="Flagellar hook protein FlgE D2" evidence="8">
    <location>
        <begin position="183"/>
        <end position="323"/>
    </location>
</feature>
<comment type="caution">
    <text evidence="9">The sequence shown here is derived from an EMBL/GenBank/DDBJ whole genome shotgun (WGS) entry which is preliminary data.</text>
</comment>
<dbReference type="InterPro" id="IPR037058">
    <property type="entry name" value="Falgellar_hook_FlgE_sf"/>
</dbReference>
<evidence type="ECO:0000256" key="5">
    <source>
        <dbReference type="RuleBase" id="RU362116"/>
    </source>
</evidence>
<name>A0A7W2EEE7_9BURK</name>
<dbReference type="InterPro" id="IPR010930">
    <property type="entry name" value="Flg_bb/hook_C_dom"/>
</dbReference>
<dbReference type="Pfam" id="PF06429">
    <property type="entry name" value="Flg_bbr_C"/>
    <property type="match status" value="1"/>
</dbReference>
<dbReference type="RefSeq" id="WP_182214129.1">
    <property type="nucleotide sequence ID" value="NZ_JACEZS010000002.1"/>
</dbReference>
<keyword evidence="4 5" id="KW-0975">Bacterial flagellum</keyword>
<evidence type="ECO:0000256" key="4">
    <source>
        <dbReference type="ARBA" id="ARBA00023143"/>
    </source>
</evidence>
<gene>
    <name evidence="9" type="ORF">H3H36_03485</name>
</gene>
<evidence type="ECO:0000259" key="8">
    <source>
        <dbReference type="Pfam" id="PF07559"/>
    </source>
</evidence>
<organism evidence="9 10">
    <name type="scientific">Rugamonas fusca</name>
    <dbReference type="NCBI Taxonomy" id="2758568"/>
    <lineage>
        <taxon>Bacteria</taxon>
        <taxon>Pseudomonadati</taxon>
        <taxon>Pseudomonadota</taxon>
        <taxon>Betaproteobacteria</taxon>
        <taxon>Burkholderiales</taxon>
        <taxon>Oxalobacteraceae</taxon>
        <taxon>Telluria group</taxon>
        <taxon>Rugamonas</taxon>
    </lineage>
</organism>
<keyword evidence="9" id="KW-0282">Flagellum</keyword>
<dbReference type="InterPro" id="IPR011491">
    <property type="entry name" value="FlgE_D2"/>
</dbReference>
<dbReference type="Pfam" id="PF07559">
    <property type="entry name" value="FlgE_D2"/>
    <property type="match status" value="1"/>
</dbReference>
<proteinExistence type="inferred from homology"/>
<reference evidence="9 10" key="1">
    <citation type="submission" date="2020-07" db="EMBL/GenBank/DDBJ databases">
        <title>Novel species isolated from subtropical streams in China.</title>
        <authorList>
            <person name="Lu H."/>
        </authorList>
    </citation>
    <scope>NUCLEOTIDE SEQUENCE [LARGE SCALE GENOMIC DNA]</scope>
    <source>
        <strain evidence="9 10">FT3S</strain>
    </source>
</reference>
<sequence>MSFDIALSGIQAINEQLDTVSHNIANAGTFGFKSGRANFSALVAGSQPTGTEVGSVTQSIGLSGGVLNTGRSLDASINGRGFFVTKTAAGETQYTRVGIFDTSKTFEKTDAAGNKTQVSYLVDASGRNVQGFPQTPPSTVLGALGDITIPTGQIPAVVSGKMGYVGNLSADWVAPANAWVAPDPAAAPPVTADPLSFNLTKATIIYDSLGAQHTLTQYFVKTAPGVDVHFVLDGKEVGTPLSMTFSATTGQMTNPNPASVANGGTAGVYQLALPAPGAPGAPASGATLGTTVGATPNLLEINYTGTTSFAGEATTSSNYADGYASGVFAGIDLAQDGSVVAKYSNGQKQSVGKIAVAAFPDEGALTSISDTSWVASSASGTALVGTPGDGMAGSLNTSSLEQSNVDVTSELVGLMTSQRNYQANSKVIQTESTMMQSLMQAI</sequence>